<evidence type="ECO:0000313" key="3">
    <source>
        <dbReference type="EMBL" id="RXH69913.1"/>
    </source>
</evidence>
<evidence type="ECO:0000256" key="1">
    <source>
        <dbReference type="SAM" id="Phobius"/>
    </source>
</evidence>
<evidence type="ECO:0000259" key="2">
    <source>
        <dbReference type="Pfam" id="PF21913"/>
    </source>
</evidence>
<dbReference type="InterPro" id="IPR054113">
    <property type="entry name" value="ORC6_cyclin-like_2nd"/>
</dbReference>
<feature type="transmembrane region" description="Helical" evidence="1">
    <location>
        <begin position="88"/>
        <end position="110"/>
    </location>
</feature>
<feature type="transmembrane region" description="Helical" evidence="1">
    <location>
        <begin position="116"/>
        <end position="133"/>
    </location>
</feature>
<comment type="caution">
    <text evidence="3">The sequence shown here is derived from an EMBL/GenBank/DDBJ whole genome shotgun (WGS) entry which is preliminary data.</text>
</comment>
<feature type="transmembrane region" description="Helical" evidence="1">
    <location>
        <begin position="59"/>
        <end position="81"/>
    </location>
</feature>
<feature type="transmembrane region" description="Helical" evidence="1">
    <location>
        <begin position="442"/>
        <end position="464"/>
    </location>
</feature>
<sequence>MLENWQFSLAMADVENQNPLRNPPPYSQHLTETLNILLALAAILTALGMNPSHFVKPPYYSLSLVVMAALSVVWFGLFVLSARLPYRFIIWVGLALVWAIYWIILHGILAPQFFNPMAYSFNLVLAVILLFNLRFQNIWEHAIQVIAGNCGFWNYLALLCWYTGLLLQRCMDGNPRIKSYPDIGEVAYGQKGRLTISIFMYLELSSQAWGSTWQASKLEANNALFCSLPFYKTRFLASLPASRRASAAFTQPVFIAVAFYLCAKKHKLKVDKLKLIELCGASETEFSSVSTSLKDLCFDVCGTEKEKKDPKDVKGNGELLDVLPEKRKLEECNCLMPLNLQPSSYKRHKKIEMRAYEGWKTSVLISNKETKAKAMADVENQNPLRNPPPYPQHLMETLTILLALAAILIPLGMNPSQFVKPPSADTATCECKLNNCPCLPPYYILSVVVMAALSVVWFGLLVLSARLPYRFVVWGGLGLVWAICWIILHGILAPQFYNPMVYSFNPVLAVMLLFNLRFRNAWERAIRVIPDNCRFWNYITGNY</sequence>
<organism evidence="3 4">
    <name type="scientific">Malus domestica</name>
    <name type="common">Apple</name>
    <name type="synonym">Pyrus malus</name>
    <dbReference type="NCBI Taxonomy" id="3750"/>
    <lineage>
        <taxon>Eukaryota</taxon>
        <taxon>Viridiplantae</taxon>
        <taxon>Streptophyta</taxon>
        <taxon>Embryophyta</taxon>
        <taxon>Tracheophyta</taxon>
        <taxon>Spermatophyta</taxon>
        <taxon>Magnoliopsida</taxon>
        <taxon>eudicotyledons</taxon>
        <taxon>Gunneridae</taxon>
        <taxon>Pentapetalae</taxon>
        <taxon>rosids</taxon>
        <taxon>fabids</taxon>
        <taxon>Rosales</taxon>
        <taxon>Rosaceae</taxon>
        <taxon>Amygdaloideae</taxon>
        <taxon>Maleae</taxon>
        <taxon>Malus</taxon>
    </lineage>
</organism>
<dbReference type="GO" id="GO:0006270">
    <property type="term" value="P:DNA replication initiation"/>
    <property type="evidence" value="ECO:0007669"/>
    <property type="project" value="TreeGrafter"/>
</dbReference>
<dbReference type="PANTHER" id="PTHR13394:SF0">
    <property type="entry name" value="ORIGIN RECOGNITION COMPLEX SUBUNIT 6"/>
    <property type="match status" value="1"/>
</dbReference>
<dbReference type="Gene3D" id="1.10.472.10">
    <property type="entry name" value="Cyclin-like"/>
    <property type="match status" value="1"/>
</dbReference>
<dbReference type="PANTHER" id="PTHR13394">
    <property type="entry name" value="ORIGIN RECOGNITION COMPLEX SUBUNIT 6"/>
    <property type="match status" value="1"/>
</dbReference>
<name>A0A498HLV0_MALDO</name>
<reference evidence="3 4" key="1">
    <citation type="submission" date="2018-10" db="EMBL/GenBank/DDBJ databases">
        <title>A high-quality apple genome assembly.</title>
        <authorList>
            <person name="Hu J."/>
        </authorList>
    </citation>
    <scope>NUCLEOTIDE SEQUENCE [LARGE SCALE GENOMIC DNA]</scope>
    <source>
        <strain evidence="4">cv. HFTH1</strain>
        <tissue evidence="3">Young leaf</tissue>
    </source>
</reference>
<keyword evidence="1" id="KW-1133">Transmembrane helix</keyword>
<dbReference type="AlphaFoldDB" id="A0A498HLV0"/>
<gene>
    <name evidence="3" type="ORF">DVH24_007169</name>
</gene>
<feature type="transmembrane region" description="Helical" evidence="1">
    <location>
        <begin position="499"/>
        <end position="518"/>
    </location>
</feature>
<feature type="transmembrane region" description="Helical" evidence="1">
    <location>
        <begin position="394"/>
        <end position="413"/>
    </location>
</feature>
<dbReference type="CDD" id="cd11583">
    <property type="entry name" value="Orc6_mid"/>
    <property type="match status" value="1"/>
</dbReference>
<proteinExistence type="predicted"/>
<dbReference type="STRING" id="3750.A0A498HLV0"/>
<feature type="transmembrane region" description="Helical" evidence="1">
    <location>
        <begin position="471"/>
        <end position="493"/>
    </location>
</feature>
<dbReference type="Pfam" id="PF21913">
    <property type="entry name" value="ORC6_2nd"/>
    <property type="match status" value="1"/>
</dbReference>
<dbReference type="InterPro" id="IPR020529">
    <property type="entry name" value="ORC6_met/pln"/>
</dbReference>
<dbReference type="Proteomes" id="UP000290289">
    <property type="component" value="Chromosome 16"/>
</dbReference>
<keyword evidence="4" id="KW-1185">Reference proteome</keyword>
<dbReference type="EMBL" id="RDQH01000342">
    <property type="protein sequence ID" value="RXH69913.1"/>
    <property type="molecule type" value="Genomic_DNA"/>
</dbReference>
<evidence type="ECO:0000313" key="4">
    <source>
        <dbReference type="Proteomes" id="UP000290289"/>
    </source>
</evidence>
<dbReference type="GO" id="GO:0005664">
    <property type="term" value="C:nuclear origin of replication recognition complex"/>
    <property type="evidence" value="ECO:0007669"/>
    <property type="project" value="InterPro"/>
</dbReference>
<accession>A0A498HLV0</accession>
<feature type="transmembrane region" description="Helical" evidence="1">
    <location>
        <begin position="245"/>
        <end position="263"/>
    </location>
</feature>
<feature type="transmembrane region" description="Helical" evidence="1">
    <location>
        <begin position="145"/>
        <end position="164"/>
    </location>
</feature>
<keyword evidence="1" id="KW-0812">Transmembrane</keyword>
<keyword evidence="1" id="KW-0472">Membrane</keyword>
<feature type="domain" description="ORC6 second cyclin-like" evidence="2">
    <location>
        <begin position="231"/>
        <end position="296"/>
    </location>
</feature>
<protein>
    <recommendedName>
        <fullName evidence="2">ORC6 second cyclin-like domain-containing protein</fullName>
    </recommendedName>
</protein>